<dbReference type="PROSITE" id="PS00211">
    <property type="entry name" value="ABC_TRANSPORTER_1"/>
    <property type="match status" value="1"/>
</dbReference>
<dbReference type="PANTHER" id="PTHR42788">
    <property type="entry name" value="TAURINE IMPORT ATP-BINDING PROTEIN-RELATED"/>
    <property type="match status" value="1"/>
</dbReference>
<evidence type="ECO:0000313" key="6">
    <source>
        <dbReference type="EMBL" id="RVU21070.1"/>
    </source>
</evidence>
<accession>A0A437PFL0</accession>
<dbReference type="InterPro" id="IPR017871">
    <property type="entry name" value="ABC_transporter-like_CS"/>
</dbReference>
<dbReference type="GO" id="GO:0016887">
    <property type="term" value="F:ATP hydrolysis activity"/>
    <property type="evidence" value="ECO:0007669"/>
    <property type="project" value="InterPro"/>
</dbReference>
<dbReference type="AlphaFoldDB" id="A0A437PFL0"/>
<dbReference type="SUPFAM" id="SSF52540">
    <property type="entry name" value="P-loop containing nucleoside triphosphate hydrolases"/>
    <property type="match status" value="1"/>
</dbReference>
<proteinExistence type="inferred from homology"/>
<evidence type="ECO:0000259" key="5">
    <source>
        <dbReference type="PROSITE" id="PS50893"/>
    </source>
</evidence>
<dbReference type="InterPro" id="IPR027417">
    <property type="entry name" value="P-loop_NTPase"/>
</dbReference>
<dbReference type="OrthoDB" id="9797536at2"/>
<dbReference type="RefSeq" id="WP_127727289.1">
    <property type="nucleotide sequence ID" value="NZ_SACP01000002.1"/>
</dbReference>
<dbReference type="PROSITE" id="PS50893">
    <property type="entry name" value="ABC_TRANSPORTER_2"/>
    <property type="match status" value="1"/>
</dbReference>
<keyword evidence="2" id="KW-0813">Transport</keyword>
<dbReference type="InterPro" id="IPR003439">
    <property type="entry name" value="ABC_transporter-like_ATP-bd"/>
</dbReference>
<dbReference type="CDD" id="cd03293">
    <property type="entry name" value="ABC_NrtD_SsuB_transporters"/>
    <property type="match status" value="1"/>
</dbReference>
<keyword evidence="4 6" id="KW-0067">ATP-binding</keyword>
<protein>
    <submittedName>
        <fullName evidence="6">ABC transporter ATP-binding protein</fullName>
    </submittedName>
</protein>
<dbReference type="Gene3D" id="3.40.50.300">
    <property type="entry name" value="P-loop containing nucleotide triphosphate hydrolases"/>
    <property type="match status" value="1"/>
</dbReference>
<gene>
    <name evidence="6" type="ORF">EOE48_02945</name>
</gene>
<dbReference type="SMART" id="SM00382">
    <property type="entry name" value="AAA"/>
    <property type="match status" value="1"/>
</dbReference>
<keyword evidence="3" id="KW-0547">Nucleotide-binding</keyword>
<feature type="domain" description="ABC transporter" evidence="5">
    <location>
        <begin position="10"/>
        <end position="243"/>
    </location>
</feature>
<comment type="similarity">
    <text evidence="1">Belongs to the ABC transporter superfamily.</text>
</comment>
<evidence type="ECO:0000256" key="3">
    <source>
        <dbReference type="ARBA" id="ARBA00022741"/>
    </source>
</evidence>
<organism evidence="6 7">
    <name type="scientific">Methylobacterium oryzihabitans</name>
    <dbReference type="NCBI Taxonomy" id="2499852"/>
    <lineage>
        <taxon>Bacteria</taxon>
        <taxon>Pseudomonadati</taxon>
        <taxon>Pseudomonadota</taxon>
        <taxon>Alphaproteobacteria</taxon>
        <taxon>Hyphomicrobiales</taxon>
        <taxon>Methylobacteriaceae</taxon>
        <taxon>Methylobacterium</taxon>
    </lineage>
</organism>
<reference evidence="6 7" key="1">
    <citation type="submission" date="2019-01" db="EMBL/GenBank/DDBJ databases">
        <authorList>
            <person name="Chen W.-M."/>
        </authorList>
    </citation>
    <scope>NUCLEOTIDE SEQUENCE [LARGE SCALE GENOMIC DNA]</scope>
    <source>
        <strain evidence="6 7">TER-1</strain>
    </source>
</reference>
<sequence>MTAVPARGGLSFSRVSVAYDTSRGPVPALSEVSLTVAPGEFVAVVGPSGCGKSTLLKLAAGLLAPSSGTVTAGGVPVAGPGADRGVIFQDYAVFPWLTVEQNIGFGLTLSANRAEAREREARVAHYLDRMGLAEFRHALPKTLSGGMKQRVALARAYVVRPGTLLMDEPFGALDSQTRLAMHDLLLGVLRQEGTAGLLITHSVEEALYLAARVVVLSARPGRIRAVMEVPFGRARDHALLASPDLARLKGEITALVMDEYRRQTALDRRPAA</sequence>
<evidence type="ECO:0000256" key="1">
    <source>
        <dbReference type="ARBA" id="ARBA00005417"/>
    </source>
</evidence>
<dbReference type="Pfam" id="PF00005">
    <property type="entry name" value="ABC_tran"/>
    <property type="match status" value="1"/>
</dbReference>
<keyword evidence="7" id="KW-1185">Reference proteome</keyword>
<dbReference type="Proteomes" id="UP000286997">
    <property type="component" value="Unassembled WGS sequence"/>
</dbReference>
<evidence type="ECO:0000313" key="7">
    <source>
        <dbReference type="Proteomes" id="UP000286997"/>
    </source>
</evidence>
<dbReference type="GO" id="GO:0005524">
    <property type="term" value="F:ATP binding"/>
    <property type="evidence" value="ECO:0007669"/>
    <property type="project" value="UniProtKB-KW"/>
</dbReference>
<dbReference type="InterPro" id="IPR050166">
    <property type="entry name" value="ABC_transporter_ATP-bind"/>
</dbReference>
<name>A0A437PFL0_9HYPH</name>
<dbReference type="EMBL" id="SACP01000002">
    <property type="protein sequence ID" value="RVU21070.1"/>
    <property type="molecule type" value="Genomic_DNA"/>
</dbReference>
<evidence type="ECO:0000256" key="2">
    <source>
        <dbReference type="ARBA" id="ARBA00022448"/>
    </source>
</evidence>
<dbReference type="InterPro" id="IPR003593">
    <property type="entry name" value="AAA+_ATPase"/>
</dbReference>
<comment type="caution">
    <text evidence="6">The sequence shown here is derived from an EMBL/GenBank/DDBJ whole genome shotgun (WGS) entry which is preliminary data.</text>
</comment>
<dbReference type="PANTHER" id="PTHR42788:SF13">
    <property type="entry name" value="ALIPHATIC SULFONATES IMPORT ATP-BINDING PROTEIN SSUB"/>
    <property type="match status" value="1"/>
</dbReference>
<evidence type="ECO:0000256" key="4">
    <source>
        <dbReference type="ARBA" id="ARBA00022840"/>
    </source>
</evidence>